<dbReference type="RefSeq" id="WP_078743909.1">
    <property type="nucleotide sequence ID" value="NZ_FUXG01000002.1"/>
</dbReference>
<dbReference type="GO" id="GO:0071973">
    <property type="term" value="P:bacterial-type flagellum-dependent cell motility"/>
    <property type="evidence" value="ECO:0007669"/>
    <property type="project" value="TreeGrafter"/>
</dbReference>
<evidence type="ECO:0000256" key="1">
    <source>
        <dbReference type="ARBA" id="ARBA00004514"/>
    </source>
</evidence>
<keyword evidence="6" id="KW-0969">Cilium</keyword>
<name>A0A1T4L377_9GAMM</name>
<dbReference type="GO" id="GO:0005829">
    <property type="term" value="C:cytosol"/>
    <property type="evidence" value="ECO:0007669"/>
    <property type="project" value="UniProtKB-SubCell"/>
</dbReference>
<dbReference type="PANTHER" id="PTHR34773">
    <property type="entry name" value="FLAGELLAR SECRETION CHAPERONE FLIS"/>
    <property type="match status" value="1"/>
</dbReference>
<evidence type="ECO:0000256" key="4">
    <source>
        <dbReference type="ARBA" id="ARBA00022795"/>
    </source>
</evidence>
<proteinExistence type="inferred from homology"/>
<dbReference type="InterPro" id="IPR003713">
    <property type="entry name" value="FliS"/>
</dbReference>
<dbReference type="GO" id="GO:0044780">
    <property type="term" value="P:bacterial-type flagellum assembly"/>
    <property type="evidence" value="ECO:0007669"/>
    <property type="project" value="InterPro"/>
</dbReference>
<evidence type="ECO:0000313" key="7">
    <source>
        <dbReference type="Proteomes" id="UP000191418"/>
    </source>
</evidence>
<evidence type="ECO:0000313" key="6">
    <source>
        <dbReference type="EMBL" id="OPX56821.1"/>
    </source>
</evidence>
<evidence type="ECO:0000256" key="3">
    <source>
        <dbReference type="ARBA" id="ARBA00022490"/>
    </source>
</evidence>
<dbReference type="PIRSF" id="PIRSF039090">
    <property type="entry name" value="Flis"/>
    <property type="match status" value="1"/>
</dbReference>
<dbReference type="SUPFAM" id="SSF101116">
    <property type="entry name" value="Flagellar export chaperone FliS"/>
    <property type="match status" value="1"/>
</dbReference>
<evidence type="ECO:0000256" key="2">
    <source>
        <dbReference type="ARBA" id="ARBA00008787"/>
    </source>
</evidence>
<organism evidence="6 7">
    <name type="scientific">Oceanospirillum multiglobuliferum</name>
    <dbReference type="NCBI Taxonomy" id="64969"/>
    <lineage>
        <taxon>Bacteria</taxon>
        <taxon>Pseudomonadati</taxon>
        <taxon>Pseudomonadota</taxon>
        <taxon>Gammaproteobacteria</taxon>
        <taxon>Oceanospirillales</taxon>
        <taxon>Oceanospirillaceae</taxon>
        <taxon>Oceanospirillum</taxon>
    </lineage>
</organism>
<dbReference type="Gene3D" id="1.20.120.340">
    <property type="entry name" value="Flagellar protein FliS"/>
    <property type="match status" value="1"/>
</dbReference>
<keyword evidence="6" id="KW-0282">Flagellum</keyword>
<dbReference type="PANTHER" id="PTHR34773:SF1">
    <property type="entry name" value="FLAGELLAR SECRETION CHAPERONE FLIS"/>
    <property type="match status" value="1"/>
</dbReference>
<keyword evidence="3" id="KW-0963">Cytoplasm</keyword>
<dbReference type="InterPro" id="IPR036584">
    <property type="entry name" value="FliS_sf"/>
</dbReference>
<dbReference type="EMBL" id="MTSM01000002">
    <property type="protein sequence ID" value="OPX56821.1"/>
    <property type="molecule type" value="Genomic_DNA"/>
</dbReference>
<keyword evidence="6" id="KW-0966">Cell projection</keyword>
<comment type="subcellular location">
    <subcellularLocation>
        <location evidence="1">Cytoplasm</location>
        <location evidence="1">Cytosol</location>
    </subcellularLocation>
</comment>
<gene>
    <name evidence="6" type="ORF">BTE48_02795</name>
</gene>
<dbReference type="OrthoDB" id="9792010at2"/>
<dbReference type="CDD" id="cd16098">
    <property type="entry name" value="FliS"/>
    <property type="match status" value="1"/>
</dbReference>
<dbReference type="Proteomes" id="UP000191418">
    <property type="component" value="Unassembled WGS sequence"/>
</dbReference>
<dbReference type="STRING" id="64969.SAMN02745127_00281"/>
<dbReference type="NCBIfam" id="TIGR00208">
    <property type="entry name" value="fliS"/>
    <property type="match status" value="1"/>
</dbReference>
<keyword evidence="4" id="KW-1005">Bacterial flagellum biogenesis</keyword>
<dbReference type="AlphaFoldDB" id="A0A1T4L377"/>
<comment type="similarity">
    <text evidence="2">Belongs to the FliS family.</text>
</comment>
<accession>A0A1T4L377</accession>
<protein>
    <submittedName>
        <fullName evidence="6">Flagellar export chaperone FliS</fullName>
    </submittedName>
</protein>
<evidence type="ECO:0000256" key="5">
    <source>
        <dbReference type="ARBA" id="ARBA00023186"/>
    </source>
</evidence>
<sequence>MRRALQQYQTFNLEAEINSASPHRITQMLFEGCLRFLRRASVAITNKDYENKAIYIAKSEAIIVALAGTINSSANEELANNLKSLYDYCLECLLDASLNMDASKVKNAEDVIFKIKSGWDQIS</sequence>
<keyword evidence="5" id="KW-0143">Chaperone</keyword>
<keyword evidence="7" id="KW-1185">Reference proteome</keyword>
<reference evidence="6 7" key="1">
    <citation type="submission" date="2017-01" db="EMBL/GenBank/DDBJ databases">
        <title>Genome Sequencing of a Marine Spirillum, Oceanospirillum multiglobuliferum ATCC 33336, from Japan.</title>
        <authorList>
            <person name="Carney J.G."/>
            <person name="Trachtenberg A.M."/>
            <person name="Rheaume B.A."/>
            <person name="Linnane J.D."/>
            <person name="Pitts N.L."/>
            <person name="Mykles D.L."/>
            <person name="Maclea K.S."/>
        </authorList>
    </citation>
    <scope>NUCLEOTIDE SEQUENCE [LARGE SCALE GENOMIC DNA]</scope>
    <source>
        <strain evidence="6 7">ATCC 33336</strain>
    </source>
</reference>
<dbReference type="Pfam" id="PF02561">
    <property type="entry name" value="FliS"/>
    <property type="match status" value="1"/>
</dbReference>
<comment type="caution">
    <text evidence="6">The sequence shown here is derived from an EMBL/GenBank/DDBJ whole genome shotgun (WGS) entry which is preliminary data.</text>
</comment>